<name>A0A8J2RCR1_9CRUS</name>
<dbReference type="AlphaFoldDB" id="A0A8J2RCR1"/>
<evidence type="ECO:0000313" key="1">
    <source>
        <dbReference type="EMBL" id="CAH0099895.1"/>
    </source>
</evidence>
<dbReference type="OrthoDB" id="6152532at2759"/>
<dbReference type="PANTHER" id="PTHR45845">
    <property type="entry name" value="RHO GUANINE NUCLEOTIDE EXCHANGE FACTOR-RELATED"/>
    <property type="match status" value="1"/>
</dbReference>
<protein>
    <submittedName>
        <fullName evidence="1">Uncharacterized protein</fullName>
    </submittedName>
</protein>
<gene>
    <name evidence="1" type="ORF">DGAL_LOCUS2053</name>
</gene>
<comment type="caution">
    <text evidence="1">The sequence shown here is derived from an EMBL/GenBank/DDBJ whole genome shotgun (WGS) entry which is preliminary data.</text>
</comment>
<dbReference type="PANTHER" id="PTHR45845:SF3">
    <property type="entry name" value="PURATROPHIN-1-LIKE, ISOFORM A"/>
    <property type="match status" value="1"/>
</dbReference>
<reference evidence="1" key="1">
    <citation type="submission" date="2021-11" db="EMBL/GenBank/DDBJ databases">
        <authorList>
            <person name="Schell T."/>
        </authorList>
    </citation>
    <scope>NUCLEOTIDE SEQUENCE</scope>
    <source>
        <strain evidence="1">M5</strain>
    </source>
</reference>
<dbReference type="InterPro" id="IPR052231">
    <property type="entry name" value="Rho_GEF_signaling-related"/>
</dbReference>
<accession>A0A8J2RCR1</accession>
<dbReference type="EMBL" id="CAKKLH010000026">
    <property type="protein sequence ID" value="CAH0099895.1"/>
    <property type="molecule type" value="Genomic_DNA"/>
</dbReference>
<proteinExistence type="predicted"/>
<organism evidence="1 2">
    <name type="scientific">Daphnia galeata</name>
    <dbReference type="NCBI Taxonomy" id="27404"/>
    <lineage>
        <taxon>Eukaryota</taxon>
        <taxon>Metazoa</taxon>
        <taxon>Ecdysozoa</taxon>
        <taxon>Arthropoda</taxon>
        <taxon>Crustacea</taxon>
        <taxon>Branchiopoda</taxon>
        <taxon>Diplostraca</taxon>
        <taxon>Cladocera</taxon>
        <taxon>Anomopoda</taxon>
        <taxon>Daphniidae</taxon>
        <taxon>Daphnia</taxon>
    </lineage>
</organism>
<evidence type="ECO:0000313" key="2">
    <source>
        <dbReference type="Proteomes" id="UP000789390"/>
    </source>
</evidence>
<keyword evidence="2" id="KW-1185">Reference proteome</keyword>
<sequence>MPKNLVAETAPMAMNTTAGRLTAEPLSVESLNPLVMDCGVYLPGCRHRGRAMVVAELSLLRSHLPPVSHLSQLVTYYQTVPRKSAAKNGLILLIVGRPDQYSNAFGLIEQLLCHFHDRQQKCIDDVIIWSEGGSAPETPLRLSGRSCDVITSIGQLRERLASALSLGCCGGPIAHNQHDWIAFRKIVEPFLSSCRQQSKILYQVISSVRSKMASGSPPSDSLQIQSALEDLDKLYNGSSCHPDLMGLLAEGPRILQEVSNAKTRLGGDNADARETMERCSALYAEVQRSVGRLARVCERRKAQLEKHLPSPPTPPASNNENCDGVVDDDARIDNGNSPIFACRQILSWLCRKGEETLSRYHVTLADSLAAAKSQQREFQRFLILAQKEKDEGDRNCKGVNTEHYAYT</sequence>
<dbReference type="Proteomes" id="UP000789390">
    <property type="component" value="Unassembled WGS sequence"/>
</dbReference>